<evidence type="ECO:0000313" key="2">
    <source>
        <dbReference type="EnsemblFungi" id="EJT79899"/>
    </source>
</evidence>
<gene>
    <name evidence="2" type="primary">20345439</name>
    <name evidence="1" type="ORF">GGTG_04981</name>
</gene>
<dbReference type="GeneID" id="20345439"/>
<dbReference type="RefSeq" id="XP_009221044.1">
    <property type="nucleotide sequence ID" value="XM_009222780.1"/>
</dbReference>
<evidence type="ECO:0000313" key="3">
    <source>
        <dbReference type="Proteomes" id="UP000006039"/>
    </source>
</evidence>
<dbReference type="Proteomes" id="UP000006039">
    <property type="component" value="Unassembled WGS sequence"/>
</dbReference>
<proteinExistence type="predicted"/>
<name>J3NUM5_GAET3</name>
<organism evidence="1">
    <name type="scientific">Gaeumannomyces tritici (strain R3-111a-1)</name>
    <name type="common">Wheat and barley take-all root rot fungus</name>
    <name type="synonym">Gaeumannomyces graminis var. tritici</name>
    <dbReference type="NCBI Taxonomy" id="644352"/>
    <lineage>
        <taxon>Eukaryota</taxon>
        <taxon>Fungi</taxon>
        <taxon>Dikarya</taxon>
        <taxon>Ascomycota</taxon>
        <taxon>Pezizomycotina</taxon>
        <taxon>Sordariomycetes</taxon>
        <taxon>Sordariomycetidae</taxon>
        <taxon>Magnaporthales</taxon>
        <taxon>Magnaporthaceae</taxon>
        <taxon>Gaeumannomyces</taxon>
    </lineage>
</organism>
<dbReference type="HOGENOM" id="CLU_2109197_0_0_1"/>
<reference evidence="2" key="5">
    <citation type="submission" date="2018-04" db="UniProtKB">
        <authorList>
            <consortium name="EnsemblFungi"/>
        </authorList>
    </citation>
    <scope>IDENTIFICATION</scope>
    <source>
        <strain evidence="2">R3-111a-1</strain>
    </source>
</reference>
<keyword evidence="3" id="KW-1185">Reference proteome</keyword>
<dbReference type="EnsemblFungi" id="EJT79899">
    <property type="protein sequence ID" value="EJT79899"/>
    <property type="gene ID" value="GGTG_04981"/>
</dbReference>
<protein>
    <submittedName>
        <fullName evidence="1 2">Uncharacterized protein</fullName>
    </submittedName>
</protein>
<accession>J3NUM5</accession>
<reference evidence="1" key="2">
    <citation type="submission" date="2010-07" db="EMBL/GenBank/DDBJ databases">
        <authorList>
            <consortium name="The Broad Institute Genome Sequencing Platform"/>
            <consortium name="Broad Institute Genome Sequencing Center for Infectious Disease"/>
            <person name="Ma L.-J."/>
            <person name="Dead R."/>
            <person name="Young S."/>
            <person name="Zeng Q."/>
            <person name="Koehrsen M."/>
            <person name="Alvarado L."/>
            <person name="Berlin A."/>
            <person name="Chapman S.B."/>
            <person name="Chen Z."/>
            <person name="Freedman E."/>
            <person name="Gellesch M."/>
            <person name="Goldberg J."/>
            <person name="Griggs A."/>
            <person name="Gujja S."/>
            <person name="Heilman E.R."/>
            <person name="Heiman D."/>
            <person name="Hepburn T."/>
            <person name="Howarth C."/>
            <person name="Jen D."/>
            <person name="Larson L."/>
            <person name="Mehta T."/>
            <person name="Neiman D."/>
            <person name="Pearson M."/>
            <person name="Roberts A."/>
            <person name="Saif S."/>
            <person name="Shea T."/>
            <person name="Shenoy N."/>
            <person name="Sisk P."/>
            <person name="Stolte C."/>
            <person name="Sykes S."/>
            <person name="Walk T."/>
            <person name="White J."/>
            <person name="Yandava C."/>
            <person name="Haas B."/>
            <person name="Nusbaum C."/>
            <person name="Birren B."/>
        </authorList>
    </citation>
    <scope>NUCLEOTIDE SEQUENCE</scope>
    <source>
        <strain evidence="1">R3-111a-1</strain>
    </source>
</reference>
<evidence type="ECO:0000313" key="1">
    <source>
        <dbReference type="EMBL" id="EJT79899.1"/>
    </source>
</evidence>
<sequence length="115" mass="13175">MFRFSCFRLTYSHLASRPGFSPLLHLAPVRLPPQDHQTNTFPQPRPILCPTTVFWYQKCNTNEFDMPPHAARITLHYSRTFPLPSLGKLPPQAAALVTPSRQCNVSRDYLLDPAR</sequence>
<reference evidence="2" key="4">
    <citation type="journal article" date="2015" name="G3 (Bethesda)">
        <title>Genome sequences of three phytopathogenic species of the Magnaporthaceae family of fungi.</title>
        <authorList>
            <person name="Okagaki L.H."/>
            <person name="Nunes C.C."/>
            <person name="Sailsbery J."/>
            <person name="Clay B."/>
            <person name="Brown D."/>
            <person name="John T."/>
            <person name="Oh Y."/>
            <person name="Young N."/>
            <person name="Fitzgerald M."/>
            <person name="Haas B.J."/>
            <person name="Zeng Q."/>
            <person name="Young S."/>
            <person name="Adiconis X."/>
            <person name="Fan L."/>
            <person name="Levin J.Z."/>
            <person name="Mitchell T.K."/>
            <person name="Okubara P.A."/>
            <person name="Farman M.L."/>
            <person name="Kohn L.M."/>
            <person name="Birren B."/>
            <person name="Ma L.-J."/>
            <person name="Dean R.A."/>
        </authorList>
    </citation>
    <scope>NUCLEOTIDE SEQUENCE</scope>
    <source>
        <strain evidence="2">R3-111a-1</strain>
    </source>
</reference>
<reference evidence="3" key="1">
    <citation type="submission" date="2010-07" db="EMBL/GenBank/DDBJ databases">
        <title>The genome sequence of Gaeumannomyces graminis var. tritici strain R3-111a-1.</title>
        <authorList>
            <consortium name="The Broad Institute Genome Sequencing Platform"/>
            <person name="Ma L.-J."/>
            <person name="Dead R."/>
            <person name="Young S."/>
            <person name="Zeng Q."/>
            <person name="Koehrsen M."/>
            <person name="Alvarado L."/>
            <person name="Berlin A."/>
            <person name="Chapman S.B."/>
            <person name="Chen Z."/>
            <person name="Freedman E."/>
            <person name="Gellesch M."/>
            <person name="Goldberg J."/>
            <person name="Griggs A."/>
            <person name="Gujja S."/>
            <person name="Heilman E.R."/>
            <person name="Heiman D."/>
            <person name="Hepburn T."/>
            <person name="Howarth C."/>
            <person name="Jen D."/>
            <person name="Larson L."/>
            <person name="Mehta T."/>
            <person name="Neiman D."/>
            <person name="Pearson M."/>
            <person name="Roberts A."/>
            <person name="Saif S."/>
            <person name="Shea T."/>
            <person name="Shenoy N."/>
            <person name="Sisk P."/>
            <person name="Stolte C."/>
            <person name="Sykes S."/>
            <person name="Walk T."/>
            <person name="White J."/>
            <person name="Yandava C."/>
            <person name="Haas B."/>
            <person name="Nusbaum C."/>
            <person name="Birren B."/>
        </authorList>
    </citation>
    <scope>NUCLEOTIDE SEQUENCE [LARGE SCALE GENOMIC DNA]</scope>
    <source>
        <strain evidence="3">R3-111a-1</strain>
    </source>
</reference>
<reference evidence="1" key="3">
    <citation type="submission" date="2010-09" db="EMBL/GenBank/DDBJ databases">
        <title>Annotation of Gaeumannomyces graminis var. tritici R3-111a-1.</title>
        <authorList>
            <consortium name="The Broad Institute Genome Sequencing Platform"/>
            <person name="Ma L.-J."/>
            <person name="Dead R."/>
            <person name="Young S.K."/>
            <person name="Zeng Q."/>
            <person name="Gargeya S."/>
            <person name="Fitzgerald M."/>
            <person name="Haas B."/>
            <person name="Abouelleil A."/>
            <person name="Alvarado L."/>
            <person name="Arachchi H.M."/>
            <person name="Berlin A."/>
            <person name="Brown A."/>
            <person name="Chapman S.B."/>
            <person name="Chen Z."/>
            <person name="Dunbar C."/>
            <person name="Freedman E."/>
            <person name="Gearin G."/>
            <person name="Gellesch M."/>
            <person name="Goldberg J."/>
            <person name="Griggs A."/>
            <person name="Gujja S."/>
            <person name="Heiman D."/>
            <person name="Howarth C."/>
            <person name="Larson L."/>
            <person name="Lui A."/>
            <person name="MacDonald P.J.P."/>
            <person name="Mehta T."/>
            <person name="Montmayeur A."/>
            <person name="Murphy C."/>
            <person name="Neiman D."/>
            <person name="Pearson M."/>
            <person name="Priest M."/>
            <person name="Roberts A."/>
            <person name="Saif S."/>
            <person name="Shea T."/>
            <person name="Shenoy N."/>
            <person name="Sisk P."/>
            <person name="Stolte C."/>
            <person name="Sykes S."/>
            <person name="Yandava C."/>
            <person name="Wortman J."/>
            <person name="Nusbaum C."/>
            <person name="Birren B."/>
        </authorList>
    </citation>
    <scope>NUCLEOTIDE SEQUENCE</scope>
    <source>
        <strain evidence="1">R3-111a-1</strain>
    </source>
</reference>
<dbReference type="EMBL" id="GL385396">
    <property type="protein sequence ID" value="EJT79899.1"/>
    <property type="molecule type" value="Genomic_DNA"/>
</dbReference>
<dbReference type="AlphaFoldDB" id="J3NUM5"/>
<dbReference type="VEuPathDB" id="FungiDB:GGTG_04981"/>